<organism evidence="1 2">
    <name type="scientific">Candidatus Iainarchaeum sp</name>
    <dbReference type="NCBI Taxonomy" id="3101447"/>
    <lineage>
        <taxon>Archaea</taxon>
        <taxon>Candidatus Iainarchaeota</taxon>
        <taxon>Candidatus Iainarchaeia</taxon>
        <taxon>Candidatus Iainarchaeales</taxon>
        <taxon>Candidatus Iainarchaeaceae</taxon>
        <taxon>Candidatus Iainarchaeum</taxon>
    </lineage>
</organism>
<dbReference type="AlphaFoldDB" id="A0A497JIZ4"/>
<evidence type="ECO:0000313" key="1">
    <source>
        <dbReference type="EMBL" id="RLG69834.1"/>
    </source>
</evidence>
<proteinExistence type="predicted"/>
<reference evidence="1 2" key="1">
    <citation type="submission" date="2018-06" db="EMBL/GenBank/DDBJ databases">
        <title>Extensive metabolic versatility and redundancy in microbially diverse, dynamic hydrothermal sediments.</title>
        <authorList>
            <person name="Dombrowski N."/>
            <person name="Teske A."/>
            <person name="Baker B.J."/>
        </authorList>
    </citation>
    <scope>NUCLEOTIDE SEQUENCE [LARGE SCALE GENOMIC DNA]</scope>
    <source>
        <strain evidence="1">B51_G17</strain>
    </source>
</reference>
<accession>A0A497JIZ4</accession>
<evidence type="ECO:0000313" key="2">
    <source>
        <dbReference type="Proteomes" id="UP000278031"/>
    </source>
</evidence>
<sequence>MPTAVAVRPKRRERPTVAIKPRRLTAAERELALRRRREMLQKHINRFVNRVAGRERVRVGVLRRFAEKIIPEIRAMQKAGRPASAIRAKLKKSVAKIKADLINELVMQLTKGLEKKYSAADVKFARITARKALSRMLWDVKVLNKIIALGVRFPNVKPGTIAEFAFKNKDPTRVAVNVFKSIYKLK</sequence>
<comment type="caution">
    <text evidence="1">The sequence shown here is derived from an EMBL/GenBank/DDBJ whole genome shotgun (WGS) entry which is preliminary data.</text>
</comment>
<name>A0A497JIZ4_9ARCH</name>
<dbReference type="EMBL" id="QMWP01000104">
    <property type="protein sequence ID" value="RLG69834.1"/>
    <property type="molecule type" value="Genomic_DNA"/>
</dbReference>
<protein>
    <submittedName>
        <fullName evidence="1">Uncharacterized protein</fullName>
    </submittedName>
</protein>
<dbReference type="Proteomes" id="UP000278031">
    <property type="component" value="Unassembled WGS sequence"/>
</dbReference>
<gene>
    <name evidence="1" type="ORF">DRO04_02765</name>
</gene>